<proteinExistence type="predicted"/>
<dbReference type="NCBIfam" id="NF033519">
    <property type="entry name" value="transpos_ISAzo13"/>
    <property type="match status" value="1"/>
</dbReference>
<dbReference type="InterPro" id="IPR011518">
    <property type="entry name" value="Transposase_36"/>
</dbReference>
<dbReference type="EMBL" id="AUZZ01011027">
    <property type="protein sequence ID" value="EQD27667.1"/>
    <property type="molecule type" value="Genomic_DNA"/>
</dbReference>
<comment type="caution">
    <text evidence="2">The sequence shown here is derived from an EMBL/GenBank/DDBJ whole genome shotgun (WGS) entry which is preliminary data.</text>
</comment>
<name>T0Y751_9ZZZZ</name>
<reference evidence="2" key="1">
    <citation type="submission" date="2013-08" db="EMBL/GenBank/DDBJ databases">
        <authorList>
            <person name="Mendez C."/>
            <person name="Richter M."/>
            <person name="Ferrer M."/>
            <person name="Sanchez J."/>
        </authorList>
    </citation>
    <scope>NUCLEOTIDE SEQUENCE</scope>
</reference>
<feature type="compositionally biased region" description="Basic and acidic residues" evidence="1">
    <location>
        <begin position="13"/>
        <end position="22"/>
    </location>
</feature>
<sequence length="269" mass="30972">MKEADYSLQGNRKTKEGSRHPDRDAQFAYINDHALAQQRAGQPVISVDTKKKELVGDFKNAGPEWMPQGKPEKVRVHDFLIPENGKAIPYGVYDLHRNEGWVSVGVDHDTASFAVRTIQRWWQRMGRARYPRATSLMITADSGGSNSSRSHLWKWELQRFADRSGLTIHVSHFPPGTSKWNKIEHRMFSFITQNWRGRPLVSLAAIVSLIGAVWTHTGLRVRSEIDRGKYPEGRKMTAEQMAQVQLRPDEFHGDWNYTITPRKSKRKRI</sequence>
<protein>
    <submittedName>
        <fullName evidence="2">Transposase, Rhodopirellula-type</fullName>
    </submittedName>
</protein>
<evidence type="ECO:0000313" key="2">
    <source>
        <dbReference type="EMBL" id="EQD27667.1"/>
    </source>
</evidence>
<organism evidence="2">
    <name type="scientific">mine drainage metagenome</name>
    <dbReference type="NCBI Taxonomy" id="410659"/>
    <lineage>
        <taxon>unclassified sequences</taxon>
        <taxon>metagenomes</taxon>
        <taxon>ecological metagenomes</taxon>
    </lineage>
</organism>
<gene>
    <name evidence="2" type="ORF">B2A_15148</name>
</gene>
<feature type="region of interest" description="Disordered" evidence="1">
    <location>
        <begin position="1"/>
        <end position="22"/>
    </location>
</feature>
<accession>T0Y751</accession>
<evidence type="ECO:0000256" key="1">
    <source>
        <dbReference type="SAM" id="MobiDB-lite"/>
    </source>
</evidence>
<reference evidence="2" key="2">
    <citation type="journal article" date="2014" name="ISME J.">
        <title>Microbial stratification in low pH oxic and suboxic macroscopic growths along an acid mine drainage.</title>
        <authorList>
            <person name="Mendez-Garcia C."/>
            <person name="Mesa V."/>
            <person name="Sprenger R.R."/>
            <person name="Richter M."/>
            <person name="Diez M.S."/>
            <person name="Solano J."/>
            <person name="Bargiela R."/>
            <person name="Golyshina O.V."/>
            <person name="Manteca A."/>
            <person name="Ramos J.L."/>
            <person name="Gallego J.R."/>
            <person name="Llorente I."/>
            <person name="Martins Dos Santos V.A."/>
            <person name="Jensen O.N."/>
            <person name="Pelaez A.I."/>
            <person name="Sanchez J."/>
            <person name="Ferrer M."/>
        </authorList>
    </citation>
    <scope>NUCLEOTIDE SEQUENCE</scope>
</reference>
<dbReference type="AlphaFoldDB" id="T0Y751"/>
<dbReference type="Pfam" id="PF07592">
    <property type="entry name" value="DDE_Tnp_ISAZ013"/>
    <property type="match status" value="1"/>
</dbReference>